<dbReference type="InterPro" id="IPR007581">
    <property type="entry name" value="Endonuclease-V"/>
</dbReference>
<comment type="caution">
    <text evidence="6">The sequence shown here is derived from an EMBL/GenBank/DDBJ whole genome shotgun (WGS) entry which is preliminary data.</text>
</comment>
<keyword evidence="4" id="KW-0255">Endonuclease</keyword>
<accession>A0ABQ9ZRZ0</accession>
<evidence type="ECO:0000256" key="5">
    <source>
        <dbReference type="ARBA" id="ARBA00022801"/>
    </source>
</evidence>
<dbReference type="EMBL" id="JAOYFB010000005">
    <property type="protein sequence ID" value="KAK4015249.1"/>
    <property type="molecule type" value="Genomic_DNA"/>
</dbReference>
<evidence type="ECO:0008006" key="8">
    <source>
        <dbReference type="Google" id="ProtNLM"/>
    </source>
</evidence>
<evidence type="ECO:0000256" key="2">
    <source>
        <dbReference type="ARBA" id="ARBA00022490"/>
    </source>
</evidence>
<reference evidence="6 7" key="1">
    <citation type="journal article" date="2023" name="Nucleic Acids Res.">
        <title>The hologenome of Daphnia magna reveals possible DNA methylation and microbiome-mediated evolution of the host genome.</title>
        <authorList>
            <person name="Chaturvedi A."/>
            <person name="Li X."/>
            <person name="Dhandapani V."/>
            <person name="Marshall H."/>
            <person name="Kissane S."/>
            <person name="Cuenca-Cambronero M."/>
            <person name="Asole G."/>
            <person name="Calvet F."/>
            <person name="Ruiz-Romero M."/>
            <person name="Marangio P."/>
            <person name="Guigo R."/>
            <person name="Rago D."/>
            <person name="Mirbahai L."/>
            <person name="Eastwood N."/>
            <person name="Colbourne J.K."/>
            <person name="Zhou J."/>
            <person name="Mallon E."/>
            <person name="Orsini L."/>
        </authorList>
    </citation>
    <scope>NUCLEOTIDE SEQUENCE [LARGE SCALE GENOMIC DNA]</scope>
    <source>
        <strain evidence="6">LRV0_1</strain>
    </source>
</reference>
<evidence type="ECO:0000256" key="4">
    <source>
        <dbReference type="ARBA" id="ARBA00022759"/>
    </source>
</evidence>
<dbReference type="Pfam" id="PF04493">
    <property type="entry name" value="Endonuclease_5"/>
    <property type="match status" value="1"/>
</dbReference>
<evidence type="ECO:0000313" key="7">
    <source>
        <dbReference type="Proteomes" id="UP001234178"/>
    </source>
</evidence>
<keyword evidence="2" id="KW-0963">Cytoplasm</keyword>
<proteinExistence type="predicted"/>
<keyword evidence="3" id="KW-0540">Nuclease</keyword>
<gene>
    <name evidence="6" type="ORF">OUZ56_030232</name>
</gene>
<dbReference type="Proteomes" id="UP001234178">
    <property type="component" value="Unassembled WGS sequence"/>
</dbReference>
<comment type="subcellular location">
    <subcellularLocation>
        <location evidence="1">Cytoplasm</location>
    </subcellularLocation>
</comment>
<sequence>MSSDTELEFMVASWSQQQLEMKSKLVVTNTERWQEERKLTYVGGFDLSFCKSDSSVACCTVVVCDVSQQLQVVYEDSRQVFLFDGNGILHPRGLGLASHFGVYTNTCTIGVAKNLYQMDNVLRDDNHLAKINSLTAAGEHFFIENLSASGEVLGAALKTTQEAKRPIYVSVGHRIDLECALWTVMQCVQRFRIPEPTRQADIRSRKVVRKLDGMDTPVNLNKTA</sequence>
<evidence type="ECO:0000256" key="1">
    <source>
        <dbReference type="ARBA" id="ARBA00004496"/>
    </source>
</evidence>
<dbReference type="PANTHER" id="PTHR28511:SF1">
    <property type="entry name" value="ENDONUCLEASE V"/>
    <property type="match status" value="1"/>
</dbReference>
<protein>
    <recommendedName>
        <fullName evidence="8">Endonuclease V</fullName>
    </recommendedName>
</protein>
<dbReference type="CDD" id="cd06559">
    <property type="entry name" value="Endonuclease_V"/>
    <property type="match status" value="1"/>
</dbReference>
<keyword evidence="7" id="KW-1185">Reference proteome</keyword>
<dbReference type="Gene3D" id="3.30.2170.10">
    <property type="entry name" value="archaeoglobus fulgidus dsm 4304 superfamily"/>
    <property type="match status" value="2"/>
</dbReference>
<evidence type="ECO:0000256" key="3">
    <source>
        <dbReference type="ARBA" id="ARBA00022722"/>
    </source>
</evidence>
<evidence type="ECO:0000313" key="6">
    <source>
        <dbReference type="EMBL" id="KAK4015249.1"/>
    </source>
</evidence>
<name>A0ABQ9ZRZ0_9CRUS</name>
<organism evidence="6 7">
    <name type="scientific">Daphnia magna</name>
    <dbReference type="NCBI Taxonomy" id="35525"/>
    <lineage>
        <taxon>Eukaryota</taxon>
        <taxon>Metazoa</taxon>
        <taxon>Ecdysozoa</taxon>
        <taxon>Arthropoda</taxon>
        <taxon>Crustacea</taxon>
        <taxon>Branchiopoda</taxon>
        <taxon>Diplostraca</taxon>
        <taxon>Cladocera</taxon>
        <taxon>Anomopoda</taxon>
        <taxon>Daphniidae</taxon>
        <taxon>Daphnia</taxon>
    </lineage>
</organism>
<keyword evidence="5" id="KW-0378">Hydrolase</keyword>
<dbReference type="PANTHER" id="PTHR28511">
    <property type="entry name" value="ENDONUCLEASE V"/>
    <property type="match status" value="1"/>
</dbReference>